<comment type="similarity">
    <text evidence="2 9">Belongs to the RecN family.</text>
</comment>
<name>A0A948TJP1_9LACO</name>
<evidence type="ECO:0000313" key="12">
    <source>
        <dbReference type="EMBL" id="MBU3851711.1"/>
    </source>
</evidence>
<evidence type="ECO:0000256" key="1">
    <source>
        <dbReference type="ARBA" id="ARBA00003618"/>
    </source>
</evidence>
<dbReference type="GO" id="GO:0009432">
    <property type="term" value="P:SOS response"/>
    <property type="evidence" value="ECO:0007669"/>
    <property type="project" value="TreeGrafter"/>
</dbReference>
<feature type="coiled-coil region" evidence="10">
    <location>
        <begin position="344"/>
        <end position="378"/>
    </location>
</feature>
<sequence length="560" mass="62167">MLQELFIKDFAIIEQLSISFEKGMSVLTGETGAGKSIIIDAVGLLAGGRGSSSFVRAGAHKAVLQGQFIVAKDSATLVMLDDYGIEHDEQTLLLQREISSNGRNVCRVNGQLVNTTVLKKIGETLVDIHGQNEHQSLMHAEQHLRLLDEYTGAKLAVVKERYIQAYQQYQQLARTLQERLANEQEWAQRLDMLRFQVHEINDAQLQANEEDELLSERERLDNFQKISDALHQSYAALSADNSSLDQIGVAMNAMNSIANLDASYQNIADTIQSAYYALQDAGSDISNQLDMLAFDESRLDVVEKRLELINQLKRKYGNSVAAVLAYGAKAQAELNTMEQNNTNRDELTQHLHTAQHHAQQLAQELSTMRHQAAHALQKAVHQQLAALYMDKAVFEVRFNKSEQLCSNGFDQVEFYIQTNPGEKMLPLTKIASGGELSRLMLALKTIFSQADGVTSIIFDEVDTGVSGRVAQAIADKMHSIAQHSQVLCITHLPQVAAISDHQFLITKHVAHGRTTTTVTPVTGQARIHALAQMLSGTTVTQLTLEHAQELLKLAHHEKDF</sequence>
<dbReference type="CDD" id="cd03241">
    <property type="entry name" value="ABC_RecN"/>
    <property type="match status" value="2"/>
</dbReference>
<dbReference type="GO" id="GO:0043590">
    <property type="term" value="C:bacterial nucleoid"/>
    <property type="evidence" value="ECO:0007669"/>
    <property type="project" value="TreeGrafter"/>
</dbReference>
<evidence type="ECO:0000256" key="7">
    <source>
        <dbReference type="ARBA" id="ARBA00023204"/>
    </source>
</evidence>
<comment type="function">
    <text evidence="1 9">May be involved in recombinational repair of damaged DNA.</text>
</comment>
<dbReference type="FunFam" id="3.40.50.300:FF:000319">
    <property type="entry name" value="DNA repair protein RecN"/>
    <property type="match status" value="1"/>
</dbReference>
<keyword evidence="6" id="KW-0067">ATP-binding</keyword>
<proteinExistence type="inferred from homology"/>
<dbReference type="AlphaFoldDB" id="A0A948TJP1"/>
<dbReference type="FunFam" id="3.40.50.300:FF:000356">
    <property type="entry name" value="DNA repair protein RecN"/>
    <property type="match status" value="1"/>
</dbReference>
<keyword evidence="4" id="KW-0547">Nucleotide-binding</keyword>
<accession>A0A948TJP1</accession>
<feature type="domain" description="RecF/RecN/SMC N-terminal" evidence="11">
    <location>
        <begin position="1"/>
        <end position="507"/>
    </location>
</feature>
<dbReference type="Gene3D" id="3.40.50.300">
    <property type="entry name" value="P-loop containing nucleotide triphosphate hydrolases"/>
    <property type="match status" value="2"/>
</dbReference>
<evidence type="ECO:0000256" key="4">
    <source>
        <dbReference type="ARBA" id="ARBA00022741"/>
    </source>
</evidence>
<dbReference type="EMBL" id="JAHLFS010000046">
    <property type="protein sequence ID" value="MBU3851711.1"/>
    <property type="molecule type" value="Genomic_DNA"/>
</dbReference>
<dbReference type="PANTHER" id="PTHR11059:SF0">
    <property type="entry name" value="DNA REPAIR PROTEIN RECN"/>
    <property type="match status" value="1"/>
</dbReference>
<dbReference type="InterPro" id="IPR004604">
    <property type="entry name" value="DNA_recomb/repair_RecN"/>
</dbReference>
<dbReference type="Pfam" id="PF02463">
    <property type="entry name" value="SMC_N"/>
    <property type="match status" value="1"/>
</dbReference>
<evidence type="ECO:0000256" key="10">
    <source>
        <dbReference type="SAM" id="Coils"/>
    </source>
</evidence>
<gene>
    <name evidence="12" type="primary">recN</name>
    <name evidence="12" type="ORF">H9901_03330</name>
</gene>
<comment type="caution">
    <text evidence="12">The sequence shown here is derived from an EMBL/GenBank/DDBJ whole genome shotgun (WGS) entry which is preliminary data.</text>
</comment>
<evidence type="ECO:0000256" key="5">
    <source>
        <dbReference type="ARBA" id="ARBA00022763"/>
    </source>
</evidence>
<keyword evidence="7 9" id="KW-0234">DNA repair</keyword>
<dbReference type="SUPFAM" id="SSF52540">
    <property type="entry name" value="P-loop containing nucleoside triphosphate hydrolases"/>
    <property type="match status" value="2"/>
</dbReference>
<evidence type="ECO:0000256" key="8">
    <source>
        <dbReference type="ARBA" id="ARBA00033408"/>
    </source>
</evidence>
<dbReference type="NCBIfam" id="TIGR00634">
    <property type="entry name" value="recN"/>
    <property type="match status" value="1"/>
</dbReference>
<keyword evidence="10" id="KW-0175">Coiled coil</keyword>
<dbReference type="PANTHER" id="PTHR11059">
    <property type="entry name" value="DNA REPAIR PROTEIN RECN"/>
    <property type="match status" value="1"/>
</dbReference>
<reference evidence="12" key="1">
    <citation type="journal article" date="2021" name="PeerJ">
        <title>Extensive microbial diversity within the chicken gut microbiome revealed by metagenomics and culture.</title>
        <authorList>
            <person name="Gilroy R."/>
            <person name="Ravi A."/>
            <person name="Getino M."/>
            <person name="Pursley I."/>
            <person name="Horton D.L."/>
            <person name="Alikhan N.F."/>
            <person name="Baker D."/>
            <person name="Gharbi K."/>
            <person name="Hall N."/>
            <person name="Watson M."/>
            <person name="Adriaenssens E.M."/>
            <person name="Foster-Nyarko E."/>
            <person name="Jarju S."/>
            <person name="Secka A."/>
            <person name="Antonio M."/>
            <person name="Oren A."/>
            <person name="Chaudhuri R.R."/>
            <person name="La Ragione R."/>
            <person name="Hildebrand F."/>
            <person name="Pallen M.J."/>
        </authorList>
    </citation>
    <scope>NUCLEOTIDE SEQUENCE</scope>
    <source>
        <strain evidence="12">F6-6636</strain>
    </source>
</reference>
<evidence type="ECO:0000256" key="2">
    <source>
        <dbReference type="ARBA" id="ARBA00009441"/>
    </source>
</evidence>
<keyword evidence="5 9" id="KW-0227">DNA damage</keyword>
<evidence type="ECO:0000256" key="3">
    <source>
        <dbReference type="ARBA" id="ARBA00021315"/>
    </source>
</evidence>
<dbReference type="GO" id="GO:0006281">
    <property type="term" value="P:DNA repair"/>
    <property type="evidence" value="ECO:0007669"/>
    <property type="project" value="UniProtKB-KW"/>
</dbReference>
<dbReference type="InterPro" id="IPR003395">
    <property type="entry name" value="RecF/RecN/SMC_N"/>
</dbReference>
<dbReference type="PIRSF" id="PIRSF003128">
    <property type="entry name" value="RecN"/>
    <property type="match status" value="1"/>
</dbReference>
<dbReference type="GO" id="GO:0005524">
    <property type="term" value="F:ATP binding"/>
    <property type="evidence" value="ECO:0007669"/>
    <property type="project" value="UniProtKB-KW"/>
</dbReference>
<organism evidence="12 13">
    <name type="scientific">Candidatus Paralactobacillus gallistercoris</name>
    <dbReference type="NCBI Taxonomy" id="2838724"/>
    <lineage>
        <taxon>Bacteria</taxon>
        <taxon>Bacillati</taxon>
        <taxon>Bacillota</taxon>
        <taxon>Bacilli</taxon>
        <taxon>Lactobacillales</taxon>
        <taxon>Lactobacillaceae</taxon>
        <taxon>Lactobacillus</taxon>
    </lineage>
</organism>
<reference evidence="12" key="2">
    <citation type="submission" date="2021-04" db="EMBL/GenBank/DDBJ databases">
        <authorList>
            <person name="Gilroy R."/>
        </authorList>
    </citation>
    <scope>NUCLEOTIDE SEQUENCE</scope>
    <source>
        <strain evidence="12">F6-6636</strain>
    </source>
</reference>
<evidence type="ECO:0000256" key="6">
    <source>
        <dbReference type="ARBA" id="ARBA00022840"/>
    </source>
</evidence>
<dbReference type="GO" id="GO:0006310">
    <property type="term" value="P:DNA recombination"/>
    <property type="evidence" value="ECO:0007669"/>
    <property type="project" value="InterPro"/>
</dbReference>
<dbReference type="InterPro" id="IPR027417">
    <property type="entry name" value="P-loop_NTPase"/>
</dbReference>
<evidence type="ECO:0000259" key="11">
    <source>
        <dbReference type="Pfam" id="PF02463"/>
    </source>
</evidence>
<protein>
    <recommendedName>
        <fullName evidence="3 9">DNA repair protein RecN</fullName>
    </recommendedName>
    <alternativeName>
        <fullName evidence="8 9">Recombination protein N</fullName>
    </alternativeName>
</protein>
<evidence type="ECO:0000313" key="13">
    <source>
        <dbReference type="Proteomes" id="UP000777303"/>
    </source>
</evidence>
<dbReference type="Proteomes" id="UP000777303">
    <property type="component" value="Unassembled WGS sequence"/>
</dbReference>
<evidence type="ECO:0000256" key="9">
    <source>
        <dbReference type="PIRNR" id="PIRNR003128"/>
    </source>
</evidence>